<sequence length="153" mass="15477">MTAIATRAARTSSAVAVVQKRPGPIAVRQKAPRAVIAAGLRGPKGESGQVLPPIAFAYGDASPRLLHVLSDSSLLVSVQLIVATPFDGEDAALRIRTQAGAVLLDSDQVAPDYPATYESTPGASLAAGTGIYLEITPGAGATAGSGFVVLNLN</sequence>
<gene>
    <name evidence="1" type="ORF">POT9AD_1113</name>
</gene>
<dbReference type="EMBL" id="LR130779">
    <property type="protein sequence ID" value="VDN62104.1"/>
    <property type="molecule type" value="Genomic_DNA"/>
</dbReference>
<dbReference type="AlphaFoldDB" id="A0A653B0E1"/>
<protein>
    <submittedName>
        <fullName evidence="1">Uncharacterized protein</fullName>
    </submittedName>
</protein>
<organism evidence="1">
    <name type="scientific">Ectopseudomonas oleovorans</name>
    <name type="common">Pseudomonas oleovorans</name>
    <dbReference type="NCBI Taxonomy" id="301"/>
    <lineage>
        <taxon>Bacteria</taxon>
        <taxon>Pseudomonadati</taxon>
        <taxon>Pseudomonadota</taxon>
        <taxon>Gammaproteobacteria</taxon>
        <taxon>Pseudomonadales</taxon>
        <taxon>Pseudomonadaceae</taxon>
        <taxon>Ectopseudomonas</taxon>
    </lineage>
</organism>
<accession>A0A653B0E1</accession>
<proteinExistence type="predicted"/>
<reference evidence="1" key="1">
    <citation type="submission" date="2018-11" db="EMBL/GenBank/DDBJ databases">
        <authorList>
            <consortium name="Genoscope - CEA"/>
            <person name="William W."/>
        </authorList>
    </citation>
    <scope>NUCLEOTIDE SEQUENCE [LARGE SCALE GENOMIC DNA]</scope>
    <source>
        <strain evidence="1">T9AD</strain>
    </source>
</reference>
<evidence type="ECO:0000313" key="1">
    <source>
        <dbReference type="EMBL" id="VDN62104.1"/>
    </source>
</evidence>
<name>A0A653B0E1_ECTOL</name>